<proteinExistence type="predicted"/>
<dbReference type="AlphaFoldDB" id="A0A7Y9IU71"/>
<evidence type="ECO:0000313" key="1">
    <source>
        <dbReference type="EMBL" id="NYE83141.1"/>
    </source>
</evidence>
<dbReference type="EMBL" id="JACBYR010000001">
    <property type="protein sequence ID" value="NYE83141.1"/>
    <property type="molecule type" value="Genomic_DNA"/>
</dbReference>
<reference evidence="1 2" key="1">
    <citation type="submission" date="2020-07" db="EMBL/GenBank/DDBJ databases">
        <title>Genomic Encyclopedia of Type Strains, Phase IV (KMG-V): Genome sequencing to study the core and pangenomes of soil and plant-associated prokaryotes.</title>
        <authorList>
            <person name="Whitman W."/>
        </authorList>
    </citation>
    <scope>NUCLEOTIDE SEQUENCE [LARGE SCALE GENOMIC DNA]</scope>
    <source>
        <strain evidence="1 2">SAS40</strain>
    </source>
</reference>
<dbReference type="Proteomes" id="UP000542125">
    <property type="component" value="Unassembled WGS sequence"/>
</dbReference>
<evidence type="ECO:0000313" key="2">
    <source>
        <dbReference type="Proteomes" id="UP000542125"/>
    </source>
</evidence>
<comment type="caution">
    <text evidence="1">The sequence shown here is derived from an EMBL/GenBank/DDBJ whole genome shotgun (WGS) entry which is preliminary data.</text>
</comment>
<gene>
    <name evidence="1" type="ORF">FHW18_002412</name>
</gene>
<name>A0A7Y9IU71_9BURK</name>
<sequence length="38" mass="4245">MLGRVDGKVVRGWPRPCLAPEEKDAMTGFQIANATEYH</sequence>
<accession>A0A7Y9IU71</accession>
<keyword evidence="2" id="KW-1185">Reference proteome</keyword>
<protein>
    <submittedName>
        <fullName evidence="1">Uncharacterized protein</fullName>
    </submittedName>
</protein>
<organism evidence="1 2">
    <name type="scientific">Pigmentiphaga litoralis</name>
    <dbReference type="NCBI Taxonomy" id="516702"/>
    <lineage>
        <taxon>Bacteria</taxon>
        <taxon>Pseudomonadati</taxon>
        <taxon>Pseudomonadota</taxon>
        <taxon>Betaproteobacteria</taxon>
        <taxon>Burkholderiales</taxon>
        <taxon>Alcaligenaceae</taxon>
        <taxon>Pigmentiphaga</taxon>
    </lineage>
</organism>